<proteinExistence type="predicted"/>
<name>A0ABQ5IJF7_9ASTR</name>
<dbReference type="Proteomes" id="UP001151760">
    <property type="component" value="Unassembled WGS sequence"/>
</dbReference>
<organism evidence="1 2">
    <name type="scientific">Tanacetum coccineum</name>
    <dbReference type="NCBI Taxonomy" id="301880"/>
    <lineage>
        <taxon>Eukaryota</taxon>
        <taxon>Viridiplantae</taxon>
        <taxon>Streptophyta</taxon>
        <taxon>Embryophyta</taxon>
        <taxon>Tracheophyta</taxon>
        <taxon>Spermatophyta</taxon>
        <taxon>Magnoliopsida</taxon>
        <taxon>eudicotyledons</taxon>
        <taxon>Gunneridae</taxon>
        <taxon>Pentapetalae</taxon>
        <taxon>asterids</taxon>
        <taxon>campanulids</taxon>
        <taxon>Asterales</taxon>
        <taxon>Asteraceae</taxon>
        <taxon>Asteroideae</taxon>
        <taxon>Anthemideae</taxon>
        <taxon>Anthemidinae</taxon>
        <taxon>Tanacetum</taxon>
    </lineage>
</organism>
<gene>
    <name evidence="1" type="ORF">Tco_1110653</name>
</gene>
<reference evidence="1" key="1">
    <citation type="journal article" date="2022" name="Int. J. Mol. Sci.">
        <title>Draft Genome of Tanacetum Coccineum: Genomic Comparison of Closely Related Tanacetum-Family Plants.</title>
        <authorList>
            <person name="Yamashiro T."/>
            <person name="Shiraishi A."/>
            <person name="Nakayama K."/>
            <person name="Satake H."/>
        </authorList>
    </citation>
    <scope>NUCLEOTIDE SEQUENCE</scope>
</reference>
<evidence type="ECO:0000313" key="2">
    <source>
        <dbReference type="Proteomes" id="UP001151760"/>
    </source>
</evidence>
<dbReference type="EMBL" id="BQNB010020851">
    <property type="protein sequence ID" value="GJU00315.1"/>
    <property type="molecule type" value="Genomic_DNA"/>
</dbReference>
<comment type="caution">
    <text evidence="1">The sequence shown here is derived from an EMBL/GenBank/DDBJ whole genome shotgun (WGS) entry which is preliminary data.</text>
</comment>
<sequence length="155" mass="18070">MMRFRSCFDIEIKRVNSFVPMDSKVVKDRAQDSVTRAEDSSSKRAGMKLEQEIVFDEEELVFDAIPLATKPPTIVDYKIIKEGKMGYFQLIRAGGSSRRYSSMIQMLQNIDREDLETLWKLVKAKHGNIRPDEGYERVLWRDLKVMFEPDVESEV</sequence>
<accession>A0ABQ5IJF7</accession>
<protein>
    <submittedName>
        <fullName evidence="1">Uncharacterized protein</fullName>
    </submittedName>
</protein>
<reference evidence="1" key="2">
    <citation type="submission" date="2022-01" db="EMBL/GenBank/DDBJ databases">
        <authorList>
            <person name="Yamashiro T."/>
            <person name="Shiraishi A."/>
            <person name="Satake H."/>
            <person name="Nakayama K."/>
        </authorList>
    </citation>
    <scope>NUCLEOTIDE SEQUENCE</scope>
</reference>
<keyword evidence="2" id="KW-1185">Reference proteome</keyword>
<evidence type="ECO:0000313" key="1">
    <source>
        <dbReference type="EMBL" id="GJU00315.1"/>
    </source>
</evidence>